<evidence type="ECO:0000256" key="5">
    <source>
        <dbReference type="ARBA" id="ARBA00022475"/>
    </source>
</evidence>
<keyword evidence="7 10" id="KW-1133">Transmembrane helix</keyword>
<dbReference type="InterPro" id="IPR002528">
    <property type="entry name" value="MATE_fam"/>
</dbReference>
<reference evidence="11" key="2">
    <citation type="submission" date="2021-04" db="EMBL/GenBank/DDBJ databases">
        <authorList>
            <person name="Dong X."/>
        </authorList>
    </citation>
    <scope>NUCLEOTIDE SEQUENCE</scope>
    <source>
        <strain evidence="11">ZWT</strain>
    </source>
</reference>
<dbReference type="EMBL" id="JAGSOJ010000005">
    <property type="protein sequence ID" value="MCM1992253.1"/>
    <property type="molecule type" value="Genomic_DNA"/>
</dbReference>
<comment type="caution">
    <text evidence="11">The sequence shown here is derived from an EMBL/GenBank/DDBJ whole genome shotgun (WGS) entry which is preliminary data.</text>
</comment>
<accession>A0A9J6PA24</accession>
<organism evidence="11 12">
    <name type="scientific">Oceanirhabdus seepicola</name>
    <dbReference type="NCBI Taxonomy" id="2828781"/>
    <lineage>
        <taxon>Bacteria</taxon>
        <taxon>Bacillati</taxon>
        <taxon>Bacillota</taxon>
        <taxon>Clostridia</taxon>
        <taxon>Eubacteriales</taxon>
        <taxon>Clostridiaceae</taxon>
        <taxon>Oceanirhabdus</taxon>
    </lineage>
</organism>
<feature type="transmembrane region" description="Helical" evidence="10">
    <location>
        <begin position="54"/>
        <end position="76"/>
    </location>
</feature>
<evidence type="ECO:0000256" key="6">
    <source>
        <dbReference type="ARBA" id="ARBA00022692"/>
    </source>
</evidence>
<evidence type="ECO:0000256" key="4">
    <source>
        <dbReference type="ARBA" id="ARBA00022448"/>
    </source>
</evidence>
<keyword evidence="12" id="KW-1185">Reference proteome</keyword>
<feature type="transmembrane region" description="Helical" evidence="10">
    <location>
        <begin position="134"/>
        <end position="153"/>
    </location>
</feature>
<feature type="transmembrane region" description="Helical" evidence="10">
    <location>
        <begin position="391"/>
        <end position="409"/>
    </location>
</feature>
<keyword evidence="6 10" id="KW-0812">Transmembrane</keyword>
<keyword evidence="8 10" id="KW-0472">Membrane</keyword>
<evidence type="ECO:0000313" key="11">
    <source>
        <dbReference type="EMBL" id="MCM1992253.1"/>
    </source>
</evidence>
<dbReference type="GO" id="GO:0005886">
    <property type="term" value="C:plasma membrane"/>
    <property type="evidence" value="ECO:0007669"/>
    <property type="project" value="UniProtKB-SubCell"/>
</dbReference>
<proteinExistence type="inferred from homology"/>
<keyword evidence="5" id="KW-1003">Cell membrane</keyword>
<feature type="transmembrane region" description="Helical" evidence="10">
    <location>
        <begin position="96"/>
        <end position="114"/>
    </location>
</feature>
<evidence type="ECO:0000256" key="3">
    <source>
        <dbReference type="ARBA" id="ARBA00022106"/>
    </source>
</evidence>
<keyword evidence="9" id="KW-0046">Antibiotic resistance</keyword>
<evidence type="ECO:0000313" key="12">
    <source>
        <dbReference type="Proteomes" id="UP001056429"/>
    </source>
</evidence>
<evidence type="ECO:0000256" key="10">
    <source>
        <dbReference type="SAM" id="Phobius"/>
    </source>
</evidence>
<comment type="similarity">
    <text evidence="2">Belongs to the multi antimicrobial extrusion (MATE) (TC 2.A.66.1) family. MepA subfamily.</text>
</comment>
<evidence type="ECO:0000256" key="2">
    <source>
        <dbReference type="ARBA" id="ARBA00008417"/>
    </source>
</evidence>
<feature type="transmembrane region" description="Helical" evidence="10">
    <location>
        <begin position="165"/>
        <end position="184"/>
    </location>
</feature>
<dbReference type="GO" id="GO:0046677">
    <property type="term" value="P:response to antibiotic"/>
    <property type="evidence" value="ECO:0007669"/>
    <property type="project" value="UniProtKB-KW"/>
</dbReference>
<name>A0A9J6PA24_9CLOT</name>
<dbReference type="AlphaFoldDB" id="A0A9J6PA24"/>
<dbReference type="RefSeq" id="WP_250861416.1">
    <property type="nucleotide sequence ID" value="NZ_JAGSOJ010000005.1"/>
</dbReference>
<gene>
    <name evidence="11" type="ORF">KDK92_21225</name>
</gene>
<comment type="subcellular location">
    <subcellularLocation>
        <location evidence="1">Cell membrane</location>
        <topology evidence="1">Multi-pass membrane protein</topology>
    </subcellularLocation>
</comment>
<feature type="transmembrane region" description="Helical" evidence="10">
    <location>
        <begin position="12"/>
        <end position="34"/>
    </location>
</feature>
<protein>
    <recommendedName>
        <fullName evidence="3">Multidrug export protein MepA</fullName>
    </recommendedName>
</protein>
<dbReference type="PANTHER" id="PTHR43823">
    <property type="entry name" value="SPORULATION PROTEIN YKVU"/>
    <property type="match status" value="1"/>
</dbReference>
<feature type="transmembrane region" description="Helical" evidence="10">
    <location>
        <begin position="190"/>
        <end position="210"/>
    </location>
</feature>
<dbReference type="InterPro" id="IPR048279">
    <property type="entry name" value="MdtK-like"/>
</dbReference>
<dbReference type="GO" id="GO:0042910">
    <property type="term" value="F:xenobiotic transmembrane transporter activity"/>
    <property type="evidence" value="ECO:0007669"/>
    <property type="project" value="InterPro"/>
</dbReference>
<dbReference type="InterPro" id="IPR051327">
    <property type="entry name" value="MATE_MepA_subfamily"/>
</dbReference>
<dbReference type="GO" id="GO:0015297">
    <property type="term" value="F:antiporter activity"/>
    <property type="evidence" value="ECO:0007669"/>
    <property type="project" value="InterPro"/>
</dbReference>
<feature type="transmembrane region" description="Helical" evidence="10">
    <location>
        <begin position="319"/>
        <end position="339"/>
    </location>
</feature>
<evidence type="ECO:0000256" key="9">
    <source>
        <dbReference type="ARBA" id="ARBA00023251"/>
    </source>
</evidence>
<evidence type="ECO:0000256" key="7">
    <source>
        <dbReference type="ARBA" id="ARBA00022989"/>
    </source>
</evidence>
<dbReference type="InterPro" id="IPR045070">
    <property type="entry name" value="MATE_MepA-like"/>
</dbReference>
<dbReference type="PIRSF" id="PIRSF006603">
    <property type="entry name" value="DinF"/>
    <property type="match status" value="1"/>
</dbReference>
<dbReference type="CDD" id="cd13143">
    <property type="entry name" value="MATE_MepA_like"/>
    <property type="match status" value="1"/>
</dbReference>
<dbReference type="Pfam" id="PF01554">
    <property type="entry name" value="MatE"/>
    <property type="match status" value="2"/>
</dbReference>
<sequence>MKENILGTDKIYKLFIKFAIPAIIAMVISGTQTIVDGIFLGNFVGQNALASVNIVQPFMQIIIGLSMIVSIGSLSFIGRSLGEGKKEEAQNIFKTAFIVITFLSLGVLLVGRLLSDEIAVLLGANEVLLKGVSTYINTISIFAPLMALMFLFGFTNRVVGNPESYLKGTIVSIIVNISLDFLLIKQLSFGIRGAAIATGLAYTSALLIVIRPMLDKKNVVNIFRGKFDKSVIIPVVYNGSSEAVISIASATTAYVFNMTFMKIAGEAGVAAFTAINYVAQFGILIMFGISDGIGPILSYNYGNKKYDRLNEALKLSTKVNLAIGIVLFFILFVFGEQLVSLFANGNQAILDLAVNGSKIYAFAFLLCGFNIINSGYFTAIGDARASIIISASRGIVFIIIGIKILPMVIGTSGVWLTVPFAECMTLVIGNCMLKRSSKLNARAIEI</sequence>
<feature type="transmembrane region" description="Helical" evidence="10">
    <location>
        <begin position="277"/>
        <end position="298"/>
    </location>
</feature>
<feature type="transmembrane region" description="Helical" evidence="10">
    <location>
        <begin position="359"/>
        <end position="379"/>
    </location>
</feature>
<evidence type="ECO:0000256" key="8">
    <source>
        <dbReference type="ARBA" id="ARBA00023136"/>
    </source>
</evidence>
<evidence type="ECO:0000256" key="1">
    <source>
        <dbReference type="ARBA" id="ARBA00004651"/>
    </source>
</evidence>
<dbReference type="NCBIfam" id="TIGR00797">
    <property type="entry name" value="matE"/>
    <property type="match status" value="1"/>
</dbReference>
<dbReference type="PANTHER" id="PTHR43823:SF3">
    <property type="entry name" value="MULTIDRUG EXPORT PROTEIN MEPA"/>
    <property type="match status" value="1"/>
</dbReference>
<dbReference type="Proteomes" id="UP001056429">
    <property type="component" value="Unassembled WGS sequence"/>
</dbReference>
<feature type="transmembrane region" description="Helical" evidence="10">
    <location>
        <begin position="231"/>
        <end position="257"/>
    </location>
</feature>
<reference evidence="11" key="1">
    <citation type="journal article" date="2021" name="mSystems">
        <title>Bacteria and Archaea Synergistically Convert Glycine Betaine to Biogenic Methane in the Formosa Cold Seep of the South China Sea.</title>
        <authorList>
            <person name="Li L."/>
            <person name="Zhang W."/>
            <person name="Zhang S."/>
            <person name="Song L."/>
            <person name="Sun Q."/>
            <person name="Zhang H."/>
            <person name="Xiang H."/>
            <person name="Dong X."/>
        </authorList>
    </citation>
    <scope>NUCLEOTIDE SEQUENCE</scope>
    <source>
        <strain evidence="11">ZWT</strain>
    </source>
</reference>
<keyword evidence="4" id="KW-0813">Transport</keyword>